<dbReference type="PANTHER" id="PTHR43085:SF15">
    <property type="entry name" value="2-DEHYDRO-3-DEOXYGLUCONOKINASE"/>
    <property type="match status" value="1"/>
</dbReference>
<dbReference type="GO" id="GO:0042840">
    <property type="term" value="P:D-glucuronate catabolic process"/>
    <property type="evidence" value="ECO:0007669"/>
    <property type="project" value="TreeGrafter"/>
</dbReference>
<evidence type="ECO:0000313" key="6">
    <source>
        <dbReference type="Proteomes" id="UP000198767"/>
    </source>
</evidence>
<comment type="similarity">
    <text evidence="1">Belongs to the carbohydrate kinase PfkB family.</text>
</comment>
<protein>
    <submittedName>
        <fullName evidence="5">2-dehydro-3-deoxygluconokinase</fullName>
    </submittedName>
</protein>
<dbReference type="GO" id="GO:0019698">
    <property type="term" value="P:D-galacturonate catabolic process"/>
    <property type="evidence" value="ECO:0007669"/>
    <property type="project" value="TreeGrafter"/>
</dbReference>
<accession>A0A1G5QG16</accession>
<keyword evidence="2" id="KW-0808">Transferase</keyword>
<dbReference type="InterPro" id="IPR002173">
    <property type="entry name" value="Carboh/pur_kinase_PfkB_CS"/>
</dbReference>
<evidence type="ECO:0000256" key="3">
    <source>
        <dbReference type="ARBA" id="ARBA00022777"/>
    </source>
</evidence>
<dbReference type="RefSeq" id="WP_232716383.1">
    <property type="nucleotide sequence ID" value="NZ_FMWG01000004.1"/>
</dbReference>
<evidence type="ECO:0000256" key="1">
    <source>
        <dbReference type="ARBA" id="ARBA00010688"/>
    </source>
</evidence>
<dbReference type="PANTHER" id="PTHR43085">
    <property type="entry name" value="HEXOKINASE FAMILY MEMBER"/>
    <property type="match status" value="1"/>
</dbReference>
<keyword evidence="3 5" id="KW-0418">Kinase</keyword>
<dbReference type="GO" id="GO:0006974">
    <property type="term" value="P:DNA damage response"/>
    <property type="evidence" value="ECO:0007669"/>
    <property type="project" value="TreeGrafter"/>
</dbReference>
<organism evidence="5 6">
    <name type="scientific">Epibacterium ulvae</name>
    <dbReference type="NCBI Taxonomy" id="1156985"/>
    <lineage>
        <taxon>Bacteria</taxon>
        <taxon>Pseudomonadati</taxon>
        <taxon>Pseudomonadota</taxon>
        <taxon>Alphaproteobacteria</taxon>
        <taxon>Rhodobacterales</taxon>
        <taxon>Roseobacteraceae</taxon>
        <taxon>Epibacterium</taxon>
    </lineage>
</organism>
<dbReference type="InterPro" id="IPR050306">
    <property type="entry name" value="PfkB_Carbo_kinase"/>
</dbReference>
<dbReference type="GO" id="GO:0005829">
    <property type="term" value="C:cytosol"/>
    <property type="evidence" value="ECO:0007669"/>
    <property type="project" value="TreeGrafter"/>
</dbReference>
<dbReference type="PROSITE" id="PS00584">
    <property type="entry name" value="PFKB_KINASES_2"/>
    <property type="match status" value="1"/>
</dbReference>
<dbReference type="InterPro" id="IPR011611">
    <property type="entry name" value="PfkB_dom"/>
</dbReference>
<feature type="domain" description="Carbohydrate kinase PfkB" evidence="4">
    <location>
        <begin position="10"/>
        <end position="305"/>
    </location>
</feature>
<dbReference type="EMBL" id="FMWG01000004">
    <property type="protein sequence ID" value="SCZ60149.1"/>
    <property type="molecule type" value="Genomic_DNA"/>
</dbReference>
<proteinExistence type="inferred from homology"/>
<dbReference type="Gene3D" id="3.40.1190.20">
    <property type="match status" value="1"/>
</dbReference>
<dbReference type="InterPro" id="IPR029056">
    <property type="entry name" value="Ribokinase-like"/>
</dbReference>
<sequence>MLSGKRPISKICCIGEVMIELVNGRHGNITLGVAGDTYNTAVYLKRMLQQKHTVAYCTALGTDPYSAKIKEALHNYNIDTSCIEIRTDKIPGLYAVDTDADGERSFTYWRSDAAARTLFQPPNKISFKTLAGFDLIYLSGITMAILPPDIRAALIDFVHTFKAGGGTVAYDSNYRPKLWENQAVAQDINTQLWQLADIALPSVDDEMELFSESTQAEVVARLQSLGVTYGALKQGAEGPLDLGIQHAVAENLTQVSHVIDSTAAGDSFNAGYLASYVLGETSKSQLERGHNLAAKVITHPGAIIPE</sequence>
<name>A0A1G5QG16_9RHOB</name>
<evidence type="ECO:0000313" key="5">
    <source>
        <dbReference type="EMBL" id="SCZ60149.1"/>
    </source>
</evidence>
<gene>
    <name evidence="5" type="ORF">SAMN04488118_10437</name>
</gene>
<reference evidence="5 6" key="1">
    <citation type="submission" date="2016-10" db="EMBL/GenBank/DDBJ databases">
        <authorList>
            <person name="de Groot N.N."/>
        </authorList>
    </citation>
    <scope>NUCLEOTIDE SEQUENCE [LARGE SCALE GENOMIC DNA]</scope>
    <source>
        <strain evidence="5 6">U95</strain>
    </source>
</reference>
<dbReference type="GO" id="GO:0008673">
    <property type="term" value="F:2-dehydro-3-deoxygluconokinase activity"/>
    <property type="evidence" value="ECO:0007669"/>
    <property type="project" value="TreeGrafter"/>
</dbReference>
<evidence type="ECO:0000256" key="2">
    <source>
        <dbReference type="ARBA" id="ARBA00022679"/>
    </source>
</evidence>
<dbReference type="Proteomes" id="UP000198767">
    <property type="component" value="Unassembled WGS sequence"/>
</dbReference>
<dbReference type="Pfam" id="PF00294">
    <property type="entry name" value="PfkB"/>
    <property type="match status" value="1"/>
</dbReference>
<dbReference type="STRING" id="1156985.SAMN04488118_10437"/>
<dbReference type="CDD" id="cd01166">
    <property type="entry name" value="KdgK"/>
    <property type="match status" value="1"/>
</dbReference>
<dbReference type="SUPFAM" id="SSF53613">
    <property type="entry name" value="Ribokinase-like"/>
    <property type="match status" value="1"/>
</dbReference>
<dbReference type="AlphaFoldDB" id="A0A1G5QG16"/>
<keyword evidence="6" id="KW-1185">Reference proteome</keyword>
<evidence type="ECO:0000259" key="4">
    <source>
        <dbReference type="Pfam" id="PF00294"/>
    </source>
</evidence>